<dbReference type="SUPFAM" id="SSF47413">
    <property type="entry name" value="lambda repressor-like DNA-binding domains"/>
    <property type="match status" value="1"/>
</dbReference>
<dbReference type="Gene3D" id="3.40.50.2300">
    <property type="match status" value="2"/>
</dbReference>
<feature type="compositionally biased region" description="Low complexity" evidence="5">
    <location>
        <begin position="331"/>
        <end position="342"/>
    </location>
</feature>
<evidence type="ECO:0000313" key="8">
    <source>
        <dbReference type="Proteomes" id="UP000008366"/>
    </source>
</evidence>
<protein>
    <submittedName>
        <fullName evidence="7">Putative LacI family transcriptional regulator</fullName>
    </submittedName>
</protein>
<dbReference type="EMBL" id="BAHD01000066">
    <property type="protein sequence ID" value="GAB97372.1"/>
    <property type="molecule type" value="Genomic_DNA"/>
</dbReference>
<organism evidence="7 8">
    <name type="scientific">Kineosphaera limosa NBRC 100340</name>
    <dbReference type="NCBI Taxonomy" id="1184609"/>
    <lineage>
        <taxon>Bacteria</taxon>
        <taxon>Bacillati</taxon>
        <taxon>Actinomycetota</taxon>
        <taxon>Actinomycetes</taxon>
        <taxon>Micrococcales</taxon>
        <taxon>Dermatophilaceae</taxon>
        <taxon>Kineosphaera</taxon>
    </lineage>
</organism>
<dbReference type="PROSITE" id="PS50932">
    <property type="entry name" value="HTH_LACI_2"/>
    <property type="match status" value="1"/>
</dbReference>
<keyword evidence="8" id="KW-1185">Reference proteome</keyword>
<dbReference type="InterPro" id="IPR028082">
    <property type="entry name" value="Peripla_BP_I"/>
</dbReference>
<proteinExistence type="predicted"/>
<dbReference type="SMART" id="SM00354">
    <property type="entry name" value="HTH_LACI"/>
    <property type="match status" value="1"/>
</dbReference>
<evidence type="ECO:0000256" key="2">
    <source>
        <dbReference type="ARBA" id="ARBA00023015"/>
    </source>
</evidence>
<dbReference type="Pfam" id="PF13377">
    <property type="entry name" value="Peripla_BP_3"/>
    <property type="match status" value="1"/>
</dbReference>
<feature type="region of interest" description="Disordered" evidence="5">
    <location>
        <begin position="328"/>
        <end position="396"/>
    </location>
</feature>
<keyword evidence="2" id="KW-0805">Transcription regulation</keyword>
<evidence type="ECO:0000256" key="3">
    <source>
        <dbReference type="ARBA" id="ARBA00023125"/>
    </source>
</evidence>
<dbReference type="InterPro" id="IPR046335">
    <property type="entry name" value="LacI/GalR-like_sensor"/>
</dbReference>
<evidence type="ECO:0000256" key="1">
    <source>
        <dbReference type="ARBA" id="ARBA00022491"/>
    </source>
</evidence>
<reference evidence="7 8" key="1">
    <citation type="submission" date="2012-08" db="EMBL/GenBank/DDBJ databases">
        <title>Whole genome shotgun sequence of Kineosphaera limosa NBRC 100340.</title>
        <authorList>
            <person name="Yoshida I."/>
            <person name="Isaki S."/>
            <person name="Hosoyama A."/>
            <person name="Tsuchikane K."/>
            <person name="Katsumata H."/>
            <person name="Ando Y."/>
            <person name="Ohji S."/>
            <person name="Hamada M."/>
            <person name="Tamura T."/>
            <person name="Yamazoe A."/>
            <person name="Yamazaki S."/>
            <person name="Fujita N."/>
        </authorList>
    </citation>
    <scope>NUCLEOTIDE SEQUENCE [LARGE SCALE GENOMIC DNA]</scope>
    <source>
        <strain evidence="7 8">NBRC 100340</strain>
    </source>
</reference>
<keyword evidence="1" id="KW-0678">Repressor</keyword>
<evidence type="ECO:0000256" key="4">
    <source>
        <dbReference type="ARBA" id="ARBA00023163"/>
    </source>
</evidence>
<accession>K6WZ53</accession>
<sequence>MAVTLRDVALAAGVSPATASRALDPDASAAPRTRDIVRQAAEDLGYAGNSAARSLRTSRTDTIGLLLPDVRNAFFTDLAYAVDKAAAEAGRTVMIGNADEDCHAQDRYLNTLAKHQVDGLLVVPQGGASVTLRKVVAANPTVSIDRDAGLGVPVIASDSAGGMGELVDHIVALGHRRIAIVAGPQSTSTGRERLRAVAVRLSQHGIGLGSEYLVEGDFQLASGIAAAQQLLGLSTPPEAIIAADALMALGVLTVMRRRGVRIGEDVGIAAVDDTPWFEVLDPAVTVVAQDTAQLGEKAVAALLDRIAGEDVDTTPIPTRLVIRRSLGETAPSPSGESPLGSPIDSAPGSLGESPPDAPTDQRNGRATTQPIRLRNPGRTVGESTFTTHNSEETTHG</sequence>
<dbReference type="Gene3D" id="1.10.260.40">
    <property type="entry name" value="lambda repressor-like DNA-binding domains"/>
    <property type="match status" value="1"/>
</dbReference>
<dbReference type="PROSITE" id="PS00356">
    <property type="entry name" value="HTH_LACI_1"/>
    <property type="match status" value="1"/>
</dbReference>
<keyword evidence="3" id="KW-0238">DNA-binding</keyword>
<dbReference type="AlphaFoldDB" id="K6WZ53"/>
<evidence type="ECO:0000313" key="7">
    <source>
        <dbReference type="EMBL" id="GAB97372.1"/>
    </source>
</evidence>
<dbReference type="STRING" id="1184609.KILIM_066_00130"/>
<dbReference type="Proteomes" id="UP000008366">
    <property type="component" value="Unassembled WGS sequence"/>
</dbReference>
<evidence type="ECO:0000256" key="5">
    <source>
        <dbReference type="SAM" id="MobiDB-lite"/>
    </source>
</evidence>
<dbReference type="Pfam" id="PF00356">
    <property type="entry name" value="LacI"/>
    <property type="match status" value="1"/>
</dbReference>
<dbReference type="SUPFAM" id="SSF53822">
    <property type="entry name" value="Periplasmic binding protein-like I"/>
    <property type="match status" value="1"/>
</dbReference>
<evidence type="ECO:0000259" key="6">
    <source>
        <dbReference type="PROSITE" id="PS50932"/>
    </source>
</evidence>
<name>K6WZ53_9MICO</name>
<dbReference type="PANTHER" id="PTHR30146:SF148">
    <property type="entry name" value="HTH-TYPE TRANSCRIPTIONAL REPRESSOR PURR-RELATED"/>
    <property type="match status" value="1"/>
</dbReference>
<dbReference type="CDD" id="cd01392">
    <property type="entry name" value="HTH_LacI"/>
    <property type="match status" value="1"/>
</dbReference>
<keyword evidence="4" id="KW-0804">Transcription</keyword>
<dbReference type="InterPro" id="IPR000843">
    <property type="entry name" value="HTH_LacI"/>
</dbReference>
<comment type="caution">
    <text evidence="7">The sequence shown here is derived from an EMBL/GenBank/DDBJ whole genome shotgun (WGS) entry which is preliminary data.</text>
</comment>
<dbReference type="OrthoDB" id="37081at2"/>
<dbReference type="GO" id="GO:0000976">
    <property type="term" value="F:transcription cis-regulatory region binding"/>
    <property type="evidence" value="ECO:0007669"/>
    <property type="project" value="TreeGrafter"/>
</dbReference>
<dbReference type="InterPro" id="IPR010982">
    <property type="entry name" value="Lambda_DNA-bd_dom_sf"/>
</dbReference>
<feature type="domain" description="HTH lacI-type" evidence="6">
    <location>
        <begin position="3"/>
        <end position="57"/>
    </location>
</feature>
<dbReference type="RefSeq" id="WP_006593904.1">
    <property type="nucleotide sequence ID" value="NZ_BAHD01000066.1"/>
</dbReference>
<dbReference type="GO" id="GO:0003700">
    <property type="term" value="F:DNA-binding transcription factor activity"/>
    <property type="evidence" value="ECO:0007669"/>
    <property type="project" value="TreeGrafter"/>
</dbReference>
<dbReference type="eggNOG" id="COG1609">
    <property type="taxonomic scope" value="Bacteria"/>
</dbReference>
<feature type="compositionally biased region" description="Polar residues" evidence="5">
    <location>
        <begin position="360"/>
        <end position="370"/>
    </location>
</feature>
<dbReference type="PANTHER" id="PTHR30146">
    <property type="entry name" value="LACI-RELATED TRANSCRIPTIONAL REPRESSOR"/>
    <property type="match status" value="1"/>
</dbReference>
<gene>
    <name evidence="7" type="ORF">KILIM_066_00130</name>
</gene>